<sequence>MRGVARALDRHDAVARAVWEVAGTHARDQAWRGAVARCCGKRRSAWRVGTHRAGRGWRARQRPDELCGWEDRGRSASELKELRRTWAQIEAARHESGQWADELSSGSKIGVAESMAVSPSSSSLLSVECSTRCSARQRWSVAVRRWMASASARQLWQRHLLTSTDDSALVPGGSK</sequence>
<keyword evidence="2" id="KW-1185">Reference proteome</keyword>
<dbReference type="AlphaFoldDB" id="A0A6G1F8I5"/>
<proteinExistence type="predicted"/>
<name>A0A6G1F8I5_9ORYZ</name>
<comment type="caution">
    <text evidence="1">The sequence shown here is derived from an EMBL/GenBank/DDBJ whole genome shotgun (WGS) entry which is preliminary data.</text>
</comment>
<organism evidence="1 2">
    <name type="scientific">Oryza meyeriana var. granulata</name>
    <dbReference type="NCBI Taxonomy" id="110450"/>
    <lineage>
        <taxon>Eukaryota</taxon>
        <taxon>Viridiplantae</taxon>
        <taxon>Streptophyta</taxon>
        <taxon>Embryophyta</taxon>
        <taxon>Tracheophyta</taxon>
        <taxon>Spermatophyta</taxon>
        <taxon>Magnoliopsida</taxon>
        <taxon>Liliopsida</taxon>
        <taxon>Poales</taxon>
        <taxon>Poaceae</taxon>
        <taxon>BOP clade</taxon>
        <taxon>Oryzoideae</taxon>
        <taxon>Oryzeae</taxon>
        <taxon>Oryzinae</taxon>
        <taxon>Oryza</taxon>
        <taxon>Oryza meyeriana</taxon>
    </lineage>
</organism>
<accession>A0A6G1F8I5</accession>
<reference evidence="1 2" key="1">
    <citation type="submission" date="2019-11" db="EMBL/GenBank/DDBJ databases">
        <title>Whole genome sequence of Oryza granulata.</title>
        <authorList>
            <person name="Li W."/>
        </authorList>
    </citation>
    <scope>NUCLEOTIDE SEQUENCE [LARGE SCALE GENOMIC DNA]</scope>
    <source>
        <strain evidence="2">cv. Menghai</strain>
        <tissue evidence="1">Leaf</tissue>
    </source>
</reference>
<evidence type="ECO:0000313" key="2">
    <source>
        <dbReference type="Proteomes" id="UP000479710"/>
    </source>
</evidence>
<dbReference type="Proteomes" id="UP000479710">
    <property type="component" value="Unassembled WGS sequence"/>
</dbReference>
<dbReference type="EMBL" id="SPHZ02000001">
    <property type="protein sequence ID" value="KAF0933238.1"/>
    <property type="molecule type" value="Genomic_DNA"/>
</dbReference>
<protein>
    <submittedName>
        <fullName evidence="1">Uncharacterized protein</fullName>
    </submittedName>
</protein>
<gene>
    <name evidence="1" type="ORF">E2562_016177</name>
</gene>
<evidence type="ECO:0000313" key="1">
    <source>
        <dbReference type="EMBL" id="KAF0933238.1"/>
    </source>
</evidence>